<evidence type="ECO:0000313" key="1">
    <source>
        <dbReference type="EMBL" id="KKN15021.1"/>
    </source>
</evidence>
<name>A0A0F9QPE2_9ZZZZ</name>
<dbReference type="EMBL" id="LAZR01003755">
    <property type="protein sequence ID" value="KKN15021.1"/>
    <property type="molecule type" value="Genomic_DNA"/>
</dbReference>
<reference evidence="1" key="1">
    <citation type="journal article" date="2015" name="Nature">
        <title>Complex archaea that bridge the gap between prokaryotes and eukaryotes.</title>
        <authorList>
            <person name="Spang A."/>
            <person name="Saw J.H."/>
            <person name="Jorgensen S.L."/>
            <person name="Zaremba-Niedzwiedzka K."/>
            <person name="Martijn J."/>
            <person name="Lind A.E."/>
            <person name="van Eijk R."/>
            <person name="Schleper C."/>
            <person name="Guy L."/>
            <person name="Ettema T.J."/>
        </authorList>
    </citation>
    <scope>NUCLEOTIDE SEQUENCE</scope>
</reference>
<sequence length="126" mass="13873">MTGKRTQSEQIADGLTYILDTAAMLREQRKLKLADRIEIGADGLMDGMRKRGLSCSCRMLSQANMRYRCSCLSSKASSRKKKGKTLSGPFTFDGLRCRDAQGAFVPVSQCKGKVGRNKAGRFVSVK</sequence>
<proteinExistence type="predicted"/>
<dbReference type="AlphaFoldDB" id="A0A0F9QPE2"/>
<comment type="caution">
    <text evidence="1">The sequence shown here is derived from an EMBL/GenBank/DDBJ whole genome shotgun (WGS) entry which is preliminary data.</text>
</comment>
<protein>
    <submittedName>
        <fullName evidence="1">Uncharacterized protein</fullName>
    </submittedName>
</protein>
<organism evidence="1">
    <name type="scientific">marine sediment metagenome</name>
    <dbReference type="NCBI Taxonomy" id="412755"/>
    <lineage>
        <taxon>unclassified sequences</taxon>
        <taxon>metagenomes</taxon>
        <taxon>ecological metagenomes</taxon>
    </lineage>
</organism>
<accession>A0A0F9QPE2</accession>
<gene>
    <name evidence="1" type="ORF">LCGC14_0990230</name>
</gene>